<organism evidence="2 3">
    <name type="scientific">Caenimonas sedimenti</name>
    <dbReference type="NCBI Taxonomy" id="2596921"/>
    <lineage>
        <taxon>Bacteria</taxon>
        <taxon>Pseudomonadati</taxon>
        <taxon>Pseudomonadota</taxon>
        <taxon>Betaproteobacteria</taxon>
        <taxon>Burkholderiales</taxon>
        <taxon>Comamonadaceae</taxon>
        <taxon>Caenimonas</taxon>
    </lineage>
</organism>
<name>A0A562ZSS8_9BURK</name>
<proteinExistence type="predicted"/>
<gene>
    <name evidence="2" type="ORF">FN976_10965</name>
</gene>
<evidence type="ECO:0000313" key="3">
    <source>
        <dbReference type="Proteomes" id="UP000318199"/>
    </source>
</evidence>
<sequence>MQAEIGHYKLAVGLEWVYTESKVGIRDQLKEISKSKARAVVLTREDTGETWLGWEAGGGRQRVHAGATLVGLVTPDALIQHNLPDGRVWICVLQDGHPVPGYGDQVLSAEDAKTAFAEAFSMFNSLQPYGDVPGSRGSVAELLEKVDESLKSKGLKKSHVESMLLRTPGMDPRVAAMVVMALCVPAIGWFGWKEFQKYDTARKAAAMDAKLSAQKRMTAEQLEAERRRLRDEFAKRVAAKKAEVAGDFVHGQPAAAWESWNAVRTQTPISKGGYVPGGIDCDLTQCTTAWAGSGRFALIADKAELGADGTDPGKDVTTRTALSIAPERTPAIAWASAAHVRAAILDRLTTVQGLAVEAAQAQVESPPPDLGLAPITVGFKGAVKVQVSGPFALVQAGDLVRTLSGFPVKLSTAKFVGLGKHVTVVLEGTYVVPAAQ</sequence>
<evidence type="ECO:0000313" key="2">
    <source>
        <dbReference type="EMBL" id="TWO71431.1"/>
    </source>
</evidence>
<keyword evidence="1" id="KW-0175">Coiled coil</keyword>
<feature type="coiled-coil region" evidence="1">
    <location>
        <begin position="212"/>
        <end position="239"/>
    </location>
</feature>
<comment type="caution">
    <text evidence="2">The sequence shown here is derived from an EMBL/GenBank/DDBJ whole genome shotgun (WGS) entry which is preliminary data.</text>
</comment>
<dbReference type="AlphaFoldDB" id="A0A562ZSS8"/>
<dbReference type="Proteomes" id="UP000318199">
    <property type="component" value="Unassembled WGS sequence"/>
</dbReference>
<evidence type="ECO:0000256" key="1">
    <source>
        <dbReference type="SAM" id="Coils"/>
    </source>
</evidence>
<keyword evidence="3" id="KW-1185">Reference proteome</keyword>
<reference evidence="2 3" key="1">
    <citation type="submission" date="2019-07" db="EMBL/GenBank/DDBJ databases">
        <title>Caenimonas sedimenti sp. nov., isolated from activated sludge.</title>
        <authorList>
            <person name="Xu J."/>
        </authorList>
    </citation>
    <scope>NUCLEOTIDE SEQUENCE [LARGE SCALE GENOMIC DNA]</scope>
    <source>
        <strain evidence="2 3">HX-9-20</strain>
    </source>
</reference>
<accession>A0A562ZSS8</accession>
<dbReference type="EMBL" id="VOBQ01000008">
    <property type="protein sequence ID" value="TWO71431.1"/>
    <property type="molecule type" value="Genomic_DNA"/>
</dbReference>
<evidence type="ECO:0008006" key="4">
    <source>
        <dbReference type="Google" id="ProtNLM"/>
    </source>
</evidence>
<protein>
    <recommendedName>
        <fullName evidence="4">Type 4b pilus protein PilO2</fullName>
    </recommendedName>
</protein>
<dbReference type="OrthoDB" id="8594976at2"/>
<dbReference type="RefSeq" id="WP_145893042.1">
    <property type="nucleotide sequence ID" value="NZ_VOBQ01000008.1"/>
</dbReference>